<keyword evidence="2" id="KW-1185">Reference proteome</keyword>
<dbReference type="Proteomes" id="UP000688137">
    <property type="component" value="Unassembled WGS sequence"/>
</dbReference>
<evidence type="ECO:0000313" key="1">
    <source>
        <dbReference type="EMBL" id="CAD8054639.1"/>
    </source>
</evidence>
<accession>A0A8S1KHH2</accession>
<evidence type="ECO:0000313" key="2">
    <source>
        <dbReference type="Proteomes" id="UP000688137"/>
    </source>
</evidence>
<reference evidence="1" key="1">
    <citation type="submission" date="2021-01" db="EMBL/GenBank/DDBJ databases">
        <authorList>
            <consortium name="Genoscope - CEA"/>
            <person name="William W."/>
        </authorList>
    </citation>
    <scope>NUCLEOTIDE SEQUENCE</scope>
</reference>
<dbReference type="EMBL" id="CAJJDM010000020">
    <property type="protein sequence ID" value="CAD8054639.1"/>
    <property type="molecule type" value="Genomic_DNA"/>
</dbReference>
<dbReference type="OMA" id="DSERHVF"/>
<proteinExistence type="predicted"/>
<sequence length="82" mass="9421">MSLHSSFGYDSLRSVIFARAIKECEKIQNEHYLSENGSDIKSSISSDSDKHMFDREYSLESAESQMTFNNQQSTLSQFNTQQ</sequence>
<dbReference type="AlphaFoldDB" id="A0A8S1KHH2"/>
<comment type="caution">
    <text evidence="1">The sequence shown here is derived from an EMBL/GenBank/DDBJ whole genome shotgun (WGS) entry which is preliminary data.</text>
</comment>
<gene>
    <name evidence="1" type="ORF">PPRIM_AZ9-3.1.T0220133</name>
</gene>
<organism evidence="1 2">
    <name type="scientific">Paramecium primaurelia</name>
    <dbReference type="NCBI Taxonomy" id="5886"/>
    <lineage>
        <taxon>Eukaryota</taxon>
        <taxon>Sar</taxon>
        <taxon>Alveolata</taxon>
        <taxon>Ciliophora</taxon>
        <taxon>Intramacronucleata</taxon>
        <taxon>Oligohymenophorea</taxon>
        <taxon>Peniculida</taxon>
        <taxon>Parameciidae</taxon>
        <taxon>Paramecium</taxon>
    </lineage>
</organism>
<name>A0A8S1KHH2_PARPR</name>
<protein>
    <submittedName>
        <fullName evidence="1">Uncharacterized protein</fullName>
    </submittedName>
</protein>